<proteinExistence type="predicted"/>
<reference evidence="4 5" key="1">
    <citation type="submission" date="2022-08" db="EMBL/GenBank/DDBJ databases">
        <title>Reclassification of Massilia species as members of the genera Telluria, Duganella, Pseudoduganella, Mokoshia gen. nov. and Zemynaea gen. nov. using orthogonal and non-orthogonal genome-based approaches.</title>
        <authorList>
            <person name="Bowman J.P."/>
        </authorList>
    </citation>
    <scope>NUCLEOTIDE SEQUENCE [LARGE SCALE GENOMIC DNA]</scope>
    <source>
        <strain evidence="4 5">JCM 31606</strain>
    </source>
</reference>
<accession>A0ABT2CUH4</accession>
<organism evidence="4 5">
    <name type="scientific">Massilia terrae</name>
    <dbReference type="NCBI Taxonomy" id="1811224"/>
    <lineage>
        <taxon>Bacteria</taxon>
        <taxon>Pseudomonadati</taxon>
        <taxon>Pseudomonadota</taxon>
        <taxon>Betaproteobacteria</taxon>
        <taxon>Burkholderiales</taxon>
        <taxon>Oxalobacteraceae</taxon>
        <taxon>Telluria group</taxon>
        <taxon>Massilia</taxon>
    </lineage>
</organism>
<evidence type="ECO:0000313" key="4">
    <source>
        <dbReference type="EMBL" id="MCS0657622.1"/>
    </source>
</evidence>
<evidence type="ECO:0000259" key="3">
    <source>
        <dbReference type="Pfam" id="PF20419"/>
    </source>
</evidence>
<comment type="caution">
    <text evidence="4">The sequence shown here is derived from an EMBL/GenBank/DDBJ whole genome shotgun (WGS) entry which is preliminary data.</text>
</comment>
<evidence type="ECO:0008006" key="6">
    <source>
        <dbReference type="Google" id="ProtNLM"/>
    </source>
</evidence>
<gene>
    <name evidence="4" type="ORF">NX778_06025</name>
</gene>
<evidence type="ECO:0000259" key="2">
    <source>
        <dbReference type="Pfam" id="PF01345"/>
    </source>
</evidence>
<feature type="signal peptide" evidence="1">
    <location>
        <begin position="1"/>
        <end position="23"/>
    </location>
</feature>
<feature type="domain" description="DUF6701" evidence="3">
    <location>
        <begin position="558"/>
        <end position="1011"/>
    </location>
</feature>
<evidence type="ECO:0000256" key="1">
    <source>
        <dbReference type="SAM" id="SignalP"/>
    </source>
</evidence>
<feature type="domain" description="DUF11" evidence="2">
    <location>
        <begin position="310"/>
        <end position="431"/>
    </location>
</feature>
<dbReference type="Proteomes" id="UP001204621">
    <property type="component" value="Unassembled WGS sequence"/>
</dbReference>
<dbReference type="Pfam" id="PF20419">
    <property type="entry name" value="DUF6701"/>
    <property type="match status" value="1"/>
</dbReference>
<dbReference type="InterPro" id="IPR046524">
    <property type="entry name" value="DUF6701"/>
</dbReference>
<protein>
    <recommendedName>
        <fullName evidence="6">DUF11 domain-containing protein</fullName>
    </recommendedName>
</protein>
<name>A0ABT2CUH4_9BURK</name>
<dbReference type="EMBL" id="JANUGU010000001">
    <property type="protein sequence ID" value="MCS0657622.1"/>
    <property type="molecule type" value="Genomic_DNA"/>
</dbReference>
<keyword evidence="5" id="KW-1185">Reference proteome</keyword>
<evidence type="ECO:0000313" key="5">
    <source>
        <dbReference type="Proteomes" id="UP001204621"/>
    </source>
</evidence>
<dbReference type="RefSeq" id="WP_258810760.1">
    <property type="nucleotide sequence ID" value="NZ_JANUGU010000001.1"/>
</dbReference>
<dbReference type="InterPro" id="IPR001434">
    <property type="entry name" value="OmcB-like_DUF11"/>
</dbReference>
<feature type="chain" id="PRO_5045996002" description="DUF11 domain-containing protein" evidence="1">
    <location>
        <begin position="24"/>
        <end position="1012"/>
    </location>
</feature>
<sequence>MMRRLLATIAAFAVAMVLPAARADTPIALQTSWAGNVNFTGTEATMRNSATDFCSVVKKNQTLTKPLATIPSGATVLAAYLYWAGSGSSPDYTVSFEGRNVNALRKYTGTYNNSGTITSYFAGVADVTSVVKAKGNGTYSFGGLTIDNGGVYCSAQGVLGGFSLLVVYSDPTQPFRVMNLYEGFQSTRYSSLTLNLSNFQVPSPLTASVTGRIGHITWEGDQSLTAQGENLTFNGTALTDAMNPPGNQFNSQSNINGDTASYGIDFDAYTIGSPIIKAGDTTATTTYSSGQDLVWLNAEIVAVPNVPTVDLALTMTRTGTPTAGAIVGYSLVVTNNGPNSETGPVTVSNTLPAGMTYSTVSGTGWSCSFTPGSATATCSTAGPVAKGAVLPAISISAKVDTSGLYTSFTNTASVAGVVFDNVQTNNSASDTSADNSTKANGWVFTTARCVPGYQVGTASSQCTVYTGPYTAASTTLGLYITYVSNGVATVPSNNKNKDVAASMQFSLSCVNPGSDQGVSASFAGKTLPLCSVGGWSAAASILFPAGEASGKMLDGSVPAFIYNDVGIVRLNLTDGTNTASVQFTSVPQKVVFTSVVNSSGGVNTGASGSFFARAGETFTANIQVQMADGTYAKNFGHESGTYGPVGVAVGQPSNIAVGTVTTALGSITNGVWPMSVTYDDLGTVTLTATIAGNDNTYGAGTYFGNAVTTTTQVVGNFYPGYFETTTDSNLPCMARMLCPTTDLPTGEKAVINKAAYSRGPFTGAVKLRSMKGTDLSANIAKISSFPAISLTVASGPGRDSSVLSAVVLSPSSLSSTALSSTISATLPNPYQTGTPHPQTISWDAPLSAYLRAEAPFARLGATGGDVVSSNRGTSQVSVEGGVRLVQGRLMVSNGNGSELLKLPLNIYAQYWTGSSWDNNVNDGASSIGASATYSNCQKMLASGGVCKNVLFLSGGGLLSGGHGTLWLAAPGSGNFGSAQVTVTGAPAWLPVTIGQATFGVYRSPLIYIREVY</sequence>
<dbReference type="Pfam" id="PF01345">
    <property type="entry name" value="DUF11"/>
    <property type="match status" value="1"/>
</dbReference>
<keyword evidence="1" id="KW-0732">Signal</keyword>